<sequence length="152" mass="18028">MYTSLIEKLAHTKALKWFPNHQVQESWIVEVEQELGFSLPPSYRWWLLNYGQAMLSGTGILTITSSEHREYTDTDILYIYRLADEQAKQEGKLELFIPDEDEYYYFDTRMADARGEFKVMRLDYFNGEPEVYADSFAEFLEKLIDQRTPRNA</sequence>
<dbReference type="AlphaFoldDB" id="A0A1G5E6S2"/>
<dbReference type="Pfam" id="PF14567">
    <property type="entry name" value="SUKH_5"/>
    <property type="match status" value="1"/>
</dbReference>
<protein>
    <submittedName>
        <fullName evidence="2">SMI1-KNR4 cell-wall</fullName>
    </submittedName>
</protein>
<proteinExistence type="predicted"/>
<name>A0A1G5E6S2_9BACL</name>
<dbReference type="SMART" id="SM00860">
    <property type="entry name" value="SMI1_KNR4"/>
    <property type="match status" value="1"/>
</dbReference>
<dbReference type="Proteomes" id="UP000198538">
    <property type="component" value="Unassembled WGS sequence"/>
</dbReference>
<keyword evidence="3" id="KW-1185">Reference proteome</keyword>
<organism evidence="2 3">
    <name type="scientific">Paenibacillus polysaccharolyticus</name>
    <dbReference type="NCBI Taxonomy" id="582692"/>
    <lineage>
        <taxon>Bacteria</taxon>
        <taxon>Bacillati</taxon>
        <taxon>Bacillota</taxon>
        <taxon>Bacilli</taxon>
        <taxon>Bacillales</taxon>
        <taxon>Paenibacillaceae</taxon>
        <taxon>Paenibacillus</taxon>
    </lineage>
</organism>
<dbReference type="RefSeq" id="WP_090916883.1">
    <property type="nucleotide sequence ID" value="NZ_FMVM01000003.1"/>
</dbReference>
<feature type="domain" description="Knr4/Smi1-like" evidence="1">
    <location>
        <begin position="22"/>
        <end position="142"/>
    </location>
</feature>
<reference evidence="3" key="1">
    <citation type="submission" date="2016-10" db="EMBL/GenBank/DDBJ databases">
        <authorList>
            <person name="Varghese N."/>
            <person name="Submissions S."/>
        </authorList>
    </citation>
    <scope>NUCLEOTIDE SEQUENCE [LARGE SCALE GENOMIC DNA]</scope>
    <source>
        <strain evidence="3">BL9</strain>
    </source>
</reference>
<gene>
    <name evidence="2" type="ORF">SAMN05720606_103181</name>
</gene>
<dbReference type="InterPro" id="IPR037883">
    <property type="entry name" value="Knr4/Smi1-like_sf"/>
</dbReference>
<dbReference type="STRING" id="582692.SAMN05720606_103181"/>
<evidence type="ECO:0000313" key="2">
    <source>
        <dbReference type="EMBL" id="SCY22597.1"/>
    </source>
</evidence>
<evidence type="ECO:0000259" key="1">
    <source>
        <dbReference type="SMART" id="SM00860"/>
    </source>
</evidence>
<dbReference type="InterPro" id="IPR018958">
    <property type="entry name" value="Knr4/Smi1-like_dom"/>
</dbReference>
<accession>A0A1G5E6S2</accession>
<dbReference type="SUPFAM" id="SSF160631">
    <property type="entry name" value="SMI1/KNR4-like"/>
    <property type="match status" value="1"/>
</dbReference>
<evidence type="ECO:0000313" key="3">
    <source>
        <dbReference type="Proteomes" id="UP000198538"/>
    </source>
</evidence>
<dbReference type="Gene3D" id="3.40.1580.10">
    <property type="entry name" value="SMI1/KNR4-like"/>
    <property type="match status" value="1"/>
</dbReference>
<dbReference type="EMBL" id="FMVM01000003">
    <property type="protein sequence ID" value="SCY22597.1"/>
    <property type="molecule type" value="Genomic_DNA"/>
</dbReference>